<sequence>MHRRRTGVPRLNRAEKPSTRVGGWVWWPNSVVEDAKAKTSRYGPTWEKRFVVAEVCELTSFNHPERPESDYCLRLEHKGGIVRSSMKNLPPSEVYTPLSSSQFLQSTRGTSSILLSFLVARELKLTLLEPHS</sequence>
<dbReference type="Proteomes" id="UP000024635">
    <property type="component" value="Unassembled WGS sequence"/>
</dbReference>
<gene>
    <name evidence="1" type="primary">Acey_s0025.g1260</name>
    <name evidence="1" type="ORF">Y032_0025g1260</name>
</gene>
<accession>A0A016UW53</accession>
<keyword evidence="2" id="KW-1185">Reference proteome</keyword>
<proteinExistence type="predicted"/>
<dbReference type="EMBL" id="JARK01001361">
    <property type="protein sequence ID" value="EYC19241.1"/>
    <property type="molecule type" value="Genomic_DNA"/>
</dbReference>
<name>A0A016UW53_9BILA</name>
<reference evidence="2" key="1">
    <citation type="journal article" date="2015" name="Nat. Genet.">
        <title>The genome and transcriptome of the zoonotic hookworm Ancylostoma ceylanicum identify infection-specific gene families.</title>
        <authorList>
            <person name="Schwarz E.M."/>
            <person name="Hu Y."/>
            <person name="Antoshechkin I."/>
            <person name="Miller M.M."/>
            <person name="Sternberg P.W."/>
            <person name="Aroian R.V."/>
        </authorList>
    </citation>
    <scope>NUCLEOTIDE SEQUENCE</scope>
    <source>
        <strain evidence="2">HY135</strain>
    </source>
</reference>
<protein>
    <submittedName>
        <fullName evidence="1">Uncharacterized protein</fullName>
    </submittedName>
</protein>
<comment type="caution">
    <text evidence="1">The sequence shown here is derived from an EMBL/GenBank/DDBJ whole genome shotgun (WGS) entry which is preliminary data.</text>
</comment>
<dbReference type="AlphaFoldDB" id="A0A016UW53"/>
<evidence type="ECO:0000313" key="1">
    <source>
        <dbReference type="EMBL" id="EYC19241.1"/>
    </source>
</evidence>
<evidence type="ECO:0000313" key="2">
    <source>
        <dbReference type="Proteomes" id="UP000024635"/>
    </source>
</evidence>
<organism evidence="1 2">
    <name type="scientific">Ancylostoma ceylanicum</name>
    <dbReference type="NCBI Taxonomy" id="53326"/>
    <lineage>
        <taxon>Eukaryota</taxon>
        <taxon>Metazoa</taxon>
        <taxon>Ecdysozoa</taxon>
        <taxon>Nematoda</taxon>
        <taxon>Chromadorea</taxon>
        <taxon>Rhabditida</taxon>
        <taxon>Rhabditina</taxon>
        <taxon>Rhabditomorpha</taxon>
        <taxon>Strongyloidea</taxon>
        <taxon>Ancylostomatidae</taxon>
        <taxon>Ancylostomatinae</taxon>
        <taxon>Ancylostoma</taxon>
    </lineage>
</organism>